<proteinExistence type="predicted"/>
<evidence type="ECO:0000313" key="2">
    <source>
        <dbReference type="EMBL" id="MBB3169735.1"/>
    </source>
</evidence>
<feature type="transmembrane region" description="Helical" evidence="1">
    <location>
        <begin position="76"/>
        <end position="95"/>
    </location>
</feature>
<name>A0A839UWN1_9GAMM</name>
<evidence type="ECO:0000256" key="1">
    <source>
        <dbReference type="SAM" id="Phobius"/>
    </source>
</evidence>
<evidence type="ECO:0000313" key="3">
    <source>
        <dbReference type="Proteomes" id="UP000559987"/>
    </source>
</evidence>
<evidence type="ECO:0008006" key="4">
    <source>
        <dbReference type="Google" id="ProtNLM"/>
    </source>
</evidence>
<dbReference type="RefSeq" id="WP_183911227.1">
    <property type="nucleotide sequence ID" value="NZ_JACHXZ010000004.1"/>
</dbReference>
<comment type="caution">
    <text evidence="2">The sequence shown here is derived from an EMBL/GenBank/DDBJ whole genome shotgun (WGS) entry which is preliminary data.</text>
</comment>
<reference evidence="2 3" key="1">
    <citation type="submission" date="2020-08" db="EMBL/GenBank/DDBJ databases">
        <title>Genomic Encyclopedia of Type Strains, Phase III (KMG-III): the genomes of soil and plant-associated and newly described type strains.</title>
        <authorList>
            <person name="Whitman W."/>
        </authorList>
    </citation>
    <scope>NUCLEOTIDE SEQUENCE [LARGE SCALE GENOMIC DNA]</scope>
    <source>
        <strain evidence="2 3">CECT 8571</strain>
    </source>
</reference>
<gene>
    <name evidence="2" type="ORF">FHS30_002948</name>
</gene>
<feature type="transmembrane region" description="Helical" evidence="1">
    <location>
        <begin position="162"/>
        <end position="179"/>
    </location>
</feature>
<dbReference type="EMBL" id="JACHXZ010000004">
    <property type="protein sequence ID" value="MBB3169735.1"/>
    <property type="molecule type" value="Genomic_DNA"/>
</dbReference>
<organism evidence="2 3">
    <name type="scientific">Simiduia aestuariiviva</name>
    <dbReference type="NCBI Taxonomy" id="1510459"/>
    <lineage>
        <taxon>Bacteria</taxon>
        <taxon>Pseudomonadati</taxon>
        <taxon>Pseudomonadota</taxon>
        <taxon>Gammaproteobacteria</taxon>
        <taxon>Cellvibrionales</taxon>
        <taxon>Cellvibrionaceae</taxon>
        <taxon>Simiduia</taxon>
    </lineage>
</organism>
<protein>
    <recommendedName>
        <fullName evidence="4">Zinc ribbon domain-containing protein</fullName>
    </recommendedName>
</protein>
<feature type="transmembrane region" description="Helical" evidence="1">
    <location>
        <begin position="129"/>
        <end position="150"/>
    </location>
</feature>
<dbReference type="AlphaFoldDB" id="A0A839UWN1"/>
<dbReference type="Proteomes" id="UP000559987">
    <property type="component" value="Unassembled WGS sequence"/>
</dbReference>
<sequence>MSVCPKCHYQRTHKDAQVHPDLCPACGIAINKWRARTPTDAEPATGPTAPAATHNLSSRLREHFMWVPEPSPTDNLWGRALVSGLLGLWGLWFVVHGVDWEVIGGSFMHNINLPFHEFGHVLFMPFGRFMTILGGSLFQVMLPLILLCAFSFQQRDNHAASVMLWWCGQSLVDLAPYIADAPYRGLPLVGGAGEESHDWGNLLTQLGWLDQAQTLARASFGLGAVVMAASLWWAFCLLRKRHRLNHES</sequence>
<accession>A0A839UWN1</accession>
<keyword evidence="1" id="KW-0812">Transmembrane</keyword>
<keyword evidence="1" id="KW-1133">Transmembrane helix</keyword>
<keyword evidence="1" id="KW-0472">Membrane</keyword>
<keyword evidence="3" id="KW-1185">Reference proteome</keyword>
<feature type="transmembrane region" description="Helical" evidence="1">
    <location>
        <begin position="218"/>
        <end position="238"/>
    </location>
</feature>